<name>A0A375DWG0_9BURK</name>
<dbReference type="EMBL" id="OFTH01000001">
    <property type="protein sequence ID" value="SOZ51615.1"/>
    <property type="molecule type" value="Genomic_DNA"/>
</dbReference>
<comment type="caution">
    <text evidence="2">The sequence shown here is derived from an EMBL/GenBank/DDBJ whole genome shotgun (WGS) entry which is preliminary data.</text>
</comment>
<evidence type="ECO:0000256" key="1">
    <source>
        <dbReference type="SAM" id="MobiDB-lite"/>
    </source>
</evidence>
<dbReference type="Proteomes" id="UP000256952">
    <property type="component" value="Chromosome CBM2613_a"/>
</dbReference>
<evidence type="ECO:0000313" key="2">
    <source>
        <dbReference type="EMBL" id="SOZ51615.1"/>
    </source>
</evidence>
<gene>
    <name evidence="2" type="ORF">CBM2613_A10051</name>
</gene>
<organism evidence="2">
    <name type="scientific">Cupriavidus taiwanensis</name>
    <dbReference type="NCBI Taxonomy" id="164546"/>
    <lineage>
        <taxon>Bacteria</taxon>
        <taxon>Pseudomonadati</taxon>
        <taxon>Pseudomonadota</taxon>
        <taxon>Betaproteobacteria</taxon>
        <taxon>Burkholderiales</taxon>
        <taxon>Burkholderiaceae</taxon>
        <taxon>Cupriavidus</taxon>
    </lineage>
</organism>
<proteinExistence type="predicted"/>
<sequence>MPGHDDSIVTCGSLSGKPSLRSYPNPGSMGLALRTRTERQYPP</sequence>
<feature type="region of interest" description="Disordered" evidence="1">
    <location>
        <begin position="1"/>
        <end position="43"/>
    </location>
</feature>
<accession>A0A375DWG0</accession>
<dbReference type="AlphaFoldDB" id="A0A375DWG0"/>
<reference evidence="2" key="1">
    <citation type="submission" date="2018-01" db="EMBL/GenBank/DDBJ databases">
        <authorList>
            <person name="Clerissi C."/>
        </authorList>
    </citation>
    <scope>NUCLEOTIDE SEQUENCE</scope>
    <source>
        <strain evidence="2">Cupriavidus taiwanensis STM 8556</strain>
    </source>
</reference>
<protein>
    <submittedName>
        <fullName evidence="2">Uncharacterized protein</fullName>
    </submittedName>
</protein>